<dbReference type="AlphaFoldDB" id="A0AAE1T1K3"/>
<dbReference type="Proteomes" id="UP001291623">
    <property type="component" value="Unassembled WGS sequence"/>
</dbReference>
<evidence type="ECO:0000313" key="2">
    <source>
        <dbReference type="Proteomes" id="UP001291623"/>
    </source>
</evidence>
<keyword evidence="2" id="KW-1185">Reference proteome</keyword>
<name>A0AAE1T1K3_9SOLA</name>
<evidence type="ECO:0000313" key="1">
    <source>
        <dbReference type="EMBL" id="KAK4380385.1"/>
    </source>
</evidence>
<proteinExistence type="predicted"/>
<reference evidence="1" key="1">
    <citation type="submission" date="2023-12" db="EMBL/GenBank/DDBJ databases">
        <title>Genome assembly of Anisodus tanguticus.</title>
        <authorList>
            <person name="Wang Y.-J."/>
        </authorList>
    </citation>
    <scope>NUCLEOTIDE SEQUENCE</scope>
    <source>
        <strain evidence="1">KB-2021</strain>
        <tissue evidence="1">Leaf</tissue>
    </source>
</reference>
<protein>
    <submittedName>
        <fullName evidence="1">Uncharacterized protein</fullName>
    </submittedName>
</protein>
<sequence>MNIGYWMIHEMIKAWQFKSKRLSFGNTLTTYLMRIDDEFPMPGDRTLPGQDDLFDILNVKGPDFNGHHHLTPSKERSSQSTLLDQMHRMVVITGDRFDLDFSSVFINFPPTPHSRVLFGDDSDMPDDEDINSADLHETDLATENWVISGKICIGWYWSWLVEKIEKDC</sequence>
<accession>A0AAE1T1K3</accession>
<dbReference type="EMBL" id="JAVYJV010000001">
    <property type="protein sequence ID" value="KAK4380385.1"/>
    <property type="molecule type" value="Genomic_DNA"/>
</dbReference>
<gene>
    <name evidence="1" type="ORF">RND71_002247</name>
</gene>
<organism evidence="1 2">
    <name type="scientific">Anisodus tanguticus</name>
    <dbReference type="NCBI Taxonomy" id="243964"/>
    <lineage>
        <taxon>Eukaryota</taxon>
        <taxon>Viridiplantae</taxon>
        <taxon>Streptophyta</taxon>
        <taxon>Embryophyta</taxon>
        <taxon>Tracheophyta</taxon>
        <taxon>Spermatophyta</taxon>
        <taxon>Magnoliopsida</taxon>
        <taxon>eudicotyledons</taxon>
        <taxon>Gunneridae</taxon>
        <taxon>Pentapetalae</taxon>
        <taxon>asterids</taxon>
        <taxon>lamiids</taxon>
        <taxon>Solanales</taxon>
        <taxon>Solanaceae</taxon>
        <taxon>Solanoideae</taxon>
        <taxon>Hyoscyameae</taxon>
        <taxon>Anisodus</taxon>
    </lineage>
</organism>
<comment type="caution">
    <text evidence="1">The sequence shown here is derived from an EMBL/GenBank/DDBJ whole genome shotgun (WGS) entry which is preliminary data.</text>
</comment>